<protein>
    <recommendedName>
        <fullName evidence="4">Tat (Twin-arginine translocation) pathway signal sequence</fullName>
    </recommendedName>
</protein>
<feature type="transmembrane region" description="Helical" evidence="1">
    <location>
        <begin position="119"/>
        <end position="141"/>
    </location>
</feature>
<keyword evidence="1" id="KW-0472">Membrane</keyword>
<keyword evidence="1" id="KW-1133">Transmembrane helix</keyword>
<proteinExistence type="predicted"/>
<feature type="transmembrane region" description="Helical" evidence="1">
    <location>
        <begin position="243"/>
        <end position="264"/>
    </location>
</feature>
<evidence type="ECO:0008006" key="4">
    <source>
        <dbReference type="Google" id="ProtNLM"/>
    </source>
</evidence>
<keyword evidence="1" id="KW-0812">Transmembrane</keyword>
<feature type="transmembrane region" description="Helical" evidence="1">
    <location>
        <begin position="201"/>
        <end position="222"/>
    </location>
</feature>
<name>A0ABV6X0P4_9ACTN</name>
<gene>
    <name evidence="2" type="ORF">ACEZDB_14010</name>
</gene>
<comment type="caution">
    <text evidence="2">The sequence shown here is derived from an EMBL/GenBank/DDBJ whole genome shotgun (WGS) entry which is preliminary data.</text>
</comment>
<evidence type="ECO:0000313" key="2">
    <source>
        <dbReference type="EMBL" id="MFC1431762.1"/>
    </source>
</evidence>
<evidence type="ECO:0000313" key="3">
    <source>
        <dbReference type="Proteomes" id="UP001592530"/>
    </source>
</evidence>
<feature type="transmembrane region" description="Helical" evidence="1">
    <location>
        <begin position="85"/>
        <end position="107"/>
    </location>
</feature>
<dbReference type="Proteomes" id="UP001592530">
    <property type="component" value="Unassembled WGS sequence"/>
</dbReference>
<sequence>MGTSSRSTTASALLAALAAALVAAFVLVPGPLAANLSGGGFGDQHHLIDRLSESFVGYWNSGGRDFTPDLGRVVGYWRHFHEVKAVAAALLLAVLIALGVRLWQAFLRAGQTLGAGRRAALASAGVVVLALALVSLAAVMANVQGAIAPFSSLLSMLPMHTSHGALADTLDQVRQRLADYPHAGGRAPGAVEVMVGDFGRYHAVIAVAAPLVAVALAGWSALSWRRFARTEVSDRRARRLFRSFGLLAALLALGAVVVAVANIGTTADPAPALLAFFQGGW</sequence>
<organism evidence="2 3">
    <name type="scientific">Streptacidiphilus alkalitolerans</name>
    <dbReference type="NCBI Taxonomy" id="3342712"/>
    <lineage>
        <taxon>Bacteria</taxon>
        <taxon>Bacillati</taxon>
        <taxon>Actinomycetota</taxon>
        <taxon>Actinomycetes</taxon>
        <taxon>Kitasatosporales</taxon>
        <taxon>Streptomycetaceae</taxon>
        <taxon>Streptacidiphilus</taxon>
    </lineage>
</organism>
<dbReference type="RefSeq" id="WP_380552760.1">
    <property type="nucleotide sequence ID" value="NZ_JBHEZY010000004.1"/>
</dbReference>
<evidence type="ECO:0000256" key="1">
    <source>
        <dbReference type="SAM" id="Phobius"/>
    </source>
</evidence>
<reference evidence="2 3" key="1">
    <citation type="submission" date="2024-09" db="EMBL/GenBank/DDBJ databases">
        <authorList>
            <person name="Lee S.D."/>
        </authorList>
    </citation>
    <scope>NUCLEOTIDE SEQUENCE [LARGE SCALE GENOMIC DNA]</scope>
    <source>
        <strain evidence="2 3">N1-3</strain>
    </source>
</reference>
<accession>A0ABV6X0P4</accession>
<dbReference type="EMBL" id="JBHEZY010000004">
    <property type="protein sequence ID" value="MFC1431762.1"/>
    <property type="molecule type" value="Genomic_DNA"/>
</dbReference>